<dbReference type="PANTHER" id="PTHR43584">
    <property type="entry name" value="NUCLEOTIDYL TRANSFERASE"/>
    <property type="match status" value="1"/>
</dbReference>
<dbReference type="EMBL" id="JBHSCX010000003">
    <property type="protein sequence ID" value="MFC4361183.1"/>
    <property type="molecule type" value="Genomic_DNA"/>
</dbReference>
<reference evidence="22" key="1">
    <citation type="journal article" date="2019" name="Int. J. Syst. Evol. Microbiol.">
        <title>The Global Catalogue of Microorganisms (GCM) 10K type strain sequencing project: providing services to taxonomists for standard genome sequencing and annotation.</title>
        <authorList>
            <consortium name="The Broad Institute Genomics Platform"/>
            <consortium name="The Broad Institute Genome Sequencing Center for Infectious Disease"/>
            <person name="Wu L."/>
            <person name="Ma J."/>
        </authorList>
    </citation>
    <scope>NUCLEOTIDE SEQUENCE [LARGE SCALE GENOMIC DNA]</scope>
    <source>
        <strain evidence="22">CECT 8570</strain>
    </source>
</reference>
<feature type="binding site" evidence="18">
    <location>
        <position position="166"/>
    </location>
    <ligand>
        <name>UDP-N-acetyl-alpha-D-glucosamine</name>
        <dbReference type="ChEBI" id="CHEBI:57705"/>
    </ligand>
</feature>
<dbReference type="GO" id="GO:0019134">
    <property type="term" value="F:glucosamine-1-phosphate N-acetyltransferase activity"/>
    <property type="evidence" value="ECO:0007669"/>
    <property type="project" value="UniProtKB-EC"/>
</dbReference>
<evidence type="ECO:0000256" key="1">
    <source>
        <dbReference type="ARBA" id="ARBA00004496"/>
    </source>
</evidence>
<evidence type="ECO:0000256" key="3">
    <source>
        <dbReference type="ARBA" id="ARBA00007947"/>
    </source>
</evidence>
<evidence type="ECO:0000256" key="9">
    <source>
        <dbReference type="ARBA" id="ARBA00022842"/>
    </source>
</evidence>
<evidence type="ECO:0000256" key="5">
    <source>
        <dbReference type="ARBA" id="ARBA00022679"/>
    </source>
</evidence>
<comment type="pathway">
    <text evidence="18">Bacterial outer membrane biogenesis; LPS lipid A biosynthesis.</text>
</comment>
<feature type="binding site" evidence="18">
    <location>
        <position position="224"/>
    </location>
    <ligand>
        <name>Mg(2+)</name>
        <dbReference type="ChEBI" id="CHEBI:18420"/>
    </ligand>
</feature>
<feature type="binding site" evidence="18">
    <location>
        <position position="377"/>
    </location>
    <ligand>
        <name>acetyl-CoA</name>
        <dbReference type="ChEBI" id="CHEBI:57288"/>
    </ligand>
</feature>
<dbReference type="Gene3D" id="2.160.10.10">
    <property type="entry name" value="Hexapeptide repeat proteins"/>
    <property type="match status" value="1"/>
</dbReference>
<feature type="binding site" evidence="18">
    <location>
        <begin position="77"/>
        <end position="78"/>
    </location>
    <ligand>
        <name>UDP-N-acetyl-alpha-D-glucosamine</name>
        <dbReference type="ChEBI" id="CHEBI:57705"/>
    </ligand>
</feature>
<keyword evidence="10 18" id="KW-0133">Cell shape</keyword>
<keyword evidence="12 18" id="KW-0511">Multifunctional enzyme</keyword>
<dbReference type="InterPro" id="IPR050065">
    <property type="entry name" value="GlmU-like"/>
</dbReference>
<accession>A0ABV8V021</accession>
<keyword evidence="6 18" id="KW-0548">Nucleotidyltransferase</keyword>
<comment type="caution">
    <text evidence="21">The sequence shown here is derived from an EMBL/GenBank/DDBJ whole genome shotgun (WGS) entry which is preliminary data.</text>
</comment>
<evidence type="ECO:0000256" key="7">
    <source>
        <dbReference type="ARBA" id="ARBA00022723"/>
    </source>
</evidence>
<keyword evidence="8 18" id="KW-0677">Repeat</keyword>
<feature type="region of interest" description="Linker" evidence="18">
    <location>
        <begin position="227"/>
        <end position="247"/>
    </location>
</feature>
<evidence type="ECO:0000256" key="14">
    <source>
        <dbReference type="ARBA" id="ARBA00023316"/>
    </source>
</evidence>
<keyword evidence="5 18" id="KW-0808">Transferase</keyword>
<dbReference type="NCBIfam" id="TIGR01173">
    <property type="entry name" value="glmU"/>
    <property type="match status" value="1"/>
</dbReference>
<dbReference type="SUPFAM" id="SSF53448">
    <property type="entry name" value="Nucleotide-diphospho-sugar transferases"/>
    <property type="match status" value="1"/>
</dbReference>
<comment type="subcellular location">
    <subcellularLocation>
        <location evidence="1 18">Cytoplasm</location>
    </subcellularLocation>
</comment>
<comment type="similarity">
    <text evidence="2 18">In the C-terminal section; belongs to the transferase hexapeptide repeat family.</text>
</comment>
<comment type="similarity">
    <text evidence="3 18">In the N-terminal section; belongs to the N-acetylglucosamine-1-phosphate uridyltransferase family.</text>
</comment>
<comment type="pathway">
    <text evidence="18">Nucleotide-sugar biosynthesis; UDP-N-acetyl-alpha-D-glucosamine biosynthesis; UDP-N-acetyl-alpha-D-glucosamine from N-acetyl-alpha-D-glucosamine 1-phosphate: step 1/1.</text>
</comment>
<comment type="subunit">
    <text evidence="18">Homotrimer.</text>
</comment>
<evidence type="ECO:0000256" key="18">
    <source>
        <dbReference type="HAMAP-Rule" id="MF_01631"/>
    </source>
</evidence>
<feature type="binding site" evidence="18">
    <location>
        <begin position="383"/>
        <end position="384"/>
    </location>
    <ligand>
        <name>acetyl-CoA</name>
        <dbReference type="ChEBI" id="CHEBI:57288"/>
    </ligand>
</feature>
<feature type="binding site" evidence="18">
    <location>
        <position position="151"/>
    </location>
    <ligand>
        <name>UDP-N-acetyl-alpha-D-glucosamine</name>
        <dbReference type="ChEBI" id="CHEBI:57705"/>
    </ligand>
</feature>
<comment type="pathway">
    <text evidence="18">Nucleotide-sugar biosynthesis; UDP-N-acetyl-alpha-D-glucosamine biosynthesis; N-acetyl-alpha-D-glucosamine 1-phosphate from alpha-D-glucosamine 6-phosphate (route II): step 2/2.</text>
</comment>
<dbReference type="Pfam" id="PF25087">
    <property type="entry name" value="GMPPB_C"/>
    <property type="match status" value="1"/>
</dbReference>
<dbReference type="GO" id="GO:0003977">
    <property type="term" value="F:UDP-N-acetylglucosamine diphosphorylase activity"/>
    <property type="evidence" value="ECO:0007669"/>
    <property type="project" value="UniProtKB-EC"/>
</dbReference>
<evidence type="ECO:0000256" key="12">
    <source>
        <dbReference type="ARBA" id="ARBA00023268"/>
    </source>
</evidence>
<dbReference type="EC" id="2.3.1.157" evidence="18"/>
<dbReference type="Proteomes" id="UP001595840">
    <property type="component" value="Unassembled WGS sequence"/>
</dbReference>
<feature type="binding site" evidence="18">
    <location>
        <position position="21"/>
    </location>
    <ligand>
        <name>UDP-N-acetyl-alpha-D-glucosamine</name>
        <dbReference type="ChEBI" id="CHEBI:57705"/>
    </ligand>
</feature>
<dbReference type="InterPro" id="IPR056729">
    <property type="entry name" value="GMPPB_C"/>
</dbReference>
<evidence type="ECO:0000259" key="19">
    <source>
        <dbReference type="Pfam" id="PF12804"/>
    </source>
</evidence>
<feature type="binding site" evidence="18">
    <location>
        <position position="402"/>
    </location>
    <ligand>
        <name>acetyl-CoA</name>
        <dbReference type="ChEBI" id="CHEBI:57288"/>
    </ligand>
</feature>
<feature type="binding site" evidence="18">
    <location>
        <position position="136"/>
    </location>
    <ligand>
        <name>UDP-N-acetyl-alpha-D-glucosamine</name>
        <dbReference type="ChEBI" id="CHEBI:57705"/>
    </ligand>
</feature>
<feature type="binding site" evidence="18">
    <location>
        <begin position="7"/>
        <end position="10"/>
    </location>
    <ligand>
        <name>UDP-N-acetyl-alpha-D-glucosamine</name>
        <dbReference type="ChEBI" id="CHEBI:57705"/>
    </ligand>
</feature>
<feature type="binding site" evidence="18">
    <location>
        <position position="72"/>
    </location>
    <ligand>
        <name>UDP-N-acetyl-alpha-D-glucosamine</name>
        <dbReference type="ChEBI" id="CHEBI:57705"/>
    </ligand>
</feature>
<dbReference type="PANTHER" id="PTHR43584:SF3">
    <property type="entry name" value="BIFUNCTIONAL PROTEIN GLMU"/>
    <property type="match status" value="1"/>
</dbReference>
<dbReference type="SUPFAM" id="SSF51161">
    <property type="entry name" value="Trimeric LpxA-like enzymes"/>
    <property type="match status" value="1"/>
</dbReference>
<keyword evidence="7 18" id="KW-0479">Metal-binding</keyword>
<evidence type="ECO:0000256" key="10">
    <source>
        <dbReference type="ARBA" id="ARBA00022960"/>
    </source>
</evidence>
<dbReference type="InterPro" id="IPR001451">
    <property type="entry name" value="Hexapep"/>
</dbReference>
<evidence type="ECO:0000256" key="2">
    <source>
        <dbReference type="ARBA" id="ARBA00007707"/>
    </source>
</evidence>
<dbReference type="HAMAP" id="MF_01631">
    <property type="entry name" value="GlmU"/>
    <property type="match status" value="1"/>
</dbReference>
<keyword evidence="22" id="KW-1185">Reference proteome</keyword>
<evidence type="ECO:0000256" key="11">
    <source>
        <dbReference type="ARBA" id="ARBA00022984"/>
    </source>
</evidence>
<dbReference type="Gene3D" id="3.90.550.10">
    <property type="entry name" value="Spore Coat Polysaccharide Biosynthesis Protein SpsA, Chain A"/>
    <property type="match status" value="1"/>
</dbReference>
<feature type="binding site" evidence="18">
    <location>
        <position position="363"/>
    </location>
    <ligand>
        <name>UDP-N-acetyl-alpha-D-glucosamine</name>
        <dbReference type="ChEBI" id="CHEBI:57705"/>
    </ligand>
</feature>
<name>A0ABV8V021_9GAMM</name>
<dbReference type="InterPro" id="IPR011004">
    <property type="entry name" value="Trimer_LpxA-like_sf"/>
</dbReference>
<protein>
    <recommendedName>
        <fullName evidence="18">Bifunctional protein GlmU</fullName>
    </recommendedName>
    <domain>
        <recommendedName>
            <fullName evidence="18">UDP-N-acetylglucosamine pyrophosphorylase</fullName>
            <ecNumber evidence="18">2.7.7.23</ecNumber>
        </recommendedName>
        <alternativeName>
            <fullName evidence="18">N-acetylglucosamine-1-phosphate uridyltransferase</fullName>
        </alternativeName>
    </domain>
    <domain>
        <recommendedName>
            <fullName evidence="18">Glucosamine-1-phosphate N-acetyltransferase</fullName>
            <ecNumber evidence="18">2.3.1.157</ecNumber>
        </recommendedName>
    </domain>
</protein>
<dbReference type="RefSeq" id="WP_290260161.1">
    <property type="nucleotide sequence ID" value="NZ_JAUFQG010000004.1"/>
</dbReference>
<evidence type="ECO:0000313" key="21">
    <source>
        <dbReference type="EMBL" id="MFC4361183.1"/>
    </source>
</evidence>
<feature type="domain" description="MobA-like NTP transferase" evidence="19">
    <location>
        <begin position="5"/>
        <end position="119"/>
    </location>
</feature>
<dbReference type="InterPro" id="IPR018357">
    <property type="entry name" value="Hexapep_transf_CS"/>
</dbReference>
<dbReference type="EC" id="2.7.7.23" evidence="18"/>
<feature type="domain" description="Mannose-1-phosphate guanyltransferase C-terminal" evidence="20">
    <location>
        <begin position="261"/>
        <end position="347"/>
    </location>
</feature>
<feature type="binding site" evidence="18">
    <location>
        <begin position="99"/>
        <end position="101"/>
    </location>
    <ligand>
        <name>UDP-N-acetyl-alpha-D-glucosamine</name>
        <dbReference type="ChEBI" id="CHEBI:57705"/>
    </ligand>
</feature>
<dbReference type="InterPro" id="IPR038009">
    <property type="entry name" value="GlmU_C_LbH"/>
</dbReference>
<keyword evidence="14 18" id="KW-0961">Cell wall biogenesis/degradation</keyword>
<evidence type="ECO:0000256" key="13">
    <source>
        <dbReference type="ARBA" id="ARBA00023315"/>
    </source>
</evidence>
<feature type="active site" description="Proton acceptor" evidence="18">
    <location>
        <position position="360"/>
    </location>
</feature>
<dbReference type="PROSITE" id="PS00101">
    <property type="entry name" value="HEXAPEP_TRANSFERASES"/>
    <property type="match status" value="1"/>
</dbReference>
<feature type="region of interest" description="Pyrophosphorylase" evidence="18">
    <location>
        <begin position="1"/>
        <end position="226"/>
    </location>
</feature>
<dbReference type="Pfam" id="PF12804">
    <property type="entry name" value="NTP_transf_3"/>
    <property type="match status" value="1"/>
</dbReference>
<dbReference type="InterPro" id="IPR005882">
    <property type="entry name" value="Bifunctional_GlmU"/>
</dbReference>
<evidence type="ECO:0000256" key="8">
    <source>
        <dbReference type="ARBA" id="ARBA00022737"/>
    </source>
</evidence>
<evidence type="ECO:0000259" key="20">
    <source>
        <dbReference type="Pfam" id="PF25087"/>
    </source>
</evidence>
<feature type="binding site" evidence="18">
    <location>
        <position position="224"/>
    </location>
    <ligand>
        <name>UDP-N-acetyl-alpha-D-glucosamine</name>
        <dbReference type="ChEBI" id="CHEBI:57705"/>
    </ligand>
</feature>
<keyword evidence="11 18" id="KW-0573">Peptidoglycan synthesis</keyword>
<evidence type="ECO:0000313" key="22">
    <source>
        <dbReference type="Proteomes" id="UP001595840"/>
    </source>
</evidence>
<gene>
    <name evidence="18 21" type="primary">glmU</name>
    <name evidence="21" type="ORF">ACFOX3_02655</name>
</gene>
<feature type="binding site" evidence="18">
    <location>
        <position position="348"/>
    </location>
    <ligand>
        <name>UDP-N-acetyl-alpha-D-glucosamine</name>
        <dbReference type="ChEBI" id="CHEBI:57705"/>
    </ligand>
</feature>
<feature type="binding site" evidence="18">
    <location>
        <position position="437"/>
    </location>
    <ligand>
        <name>acetyl-CoA</name>
        <dbReference type="ChEBI" id="CHEBI:57288"/>
    </ligand>
</feature>
<feature type="binding site" evidence="18">
    <location>
        <position position="330"/>
    </location>
    <ligand>
        <name>UDP-N-acetyl-alpha-D-glucosamine</name>
        <dbReference type="ChEBI" id="CHEBI:57705"/>
    </ligand>
</feature>
<organism evidence="21 22">
    <name type="scientific">Simiduia curdlanivorans</name>
    <dbReference type="NCBI Taxonomy" id="1492769"/>
    <lineage>
        <taxon>Bacteria</taxon>
        <taxon>Pseudomonadati</taxon>
        <taxon>Pseudomonadota</taxon>
        <taxon>Gammaproteobacteria</taxon>
        <taxon>Cellvibrionales</taxon>
        <taxon>Cellvibrionaceae</taxon>
        <taxon>Simiduia</taxon>
    </lineage>
</organism>
<sequence>MLDIVVLAAGKGTRMKSSKPKVLHPVAGKPLLQHVLDTSQALGDSNLIVVVGHGAEQVKQTVSAPKLSFVEQTEQLGTGHAVLQTLDQLRDDAIVLILYGDVPLIGEETLSNMLTKVNHFEMALLTVVLTDPSGYGRILRNQKKHIVAIVEQKDATPAQLRVQEVNTGVMAVKGALLKRWLPELSNDNAQGEYYLTDIIALASRDGILVNGVHPLSELEVLGVNNRRQQAELERFYQKTNADKLMDDGVTLLDPYRFDVRGKLTCGTDVIIDVNCVFEGEVTLGSGVYIEPNCILRNVSVADNVHIKSNSHLEQTTIASGCEIGPYARLRPGTELAENAKVGNFVETKKTKVGKGSKINHLSYVGDAVLGEAVNIGAGTITCNYDGVNKFKTHIGDRVFIGSNSSLVAPVEIANDATVGAGSTITKNIEQAELAIARAKQRNIEGWQKPTKK</sequence>
<evidence type="ECO:0000256" key="16">
    <source>
        <dbReference type="ARBA" id="ARBA00048493"/>
    </source>
</evidence>
<dbReference type="CDD" id="cd03353">
    <property type="entry name" value="LbH_GlmU_C"/>
    <property type="match status" value="1"/>
</dbReference>
<feature type="region of interest" description="N-acetyltransferase" evidence="18">
    <location>
        <begin position="248"/>
        <end position="452"/>
    </location>
</feature>
<feature type="binding site" evidence="18">
    <location>
        <position position="101"/>
    </location>
    <ligand>
        <name>Mg(2+)</name>
        <dbReference type="ChEBI" id="CHEBI:18420"/>
    </ligand>
</feature>
<keyword evidence="9 18" id="KW-0460">Magnesium</keyword>
<dbReference type="InterPro" id="IPR025877">
    <property type="entry name" value="MobA-like_NTP_Trfase"/>
</dbReference>
<keyword evidence="4 18" id="KW-0963">Cytoplasm</keyword>
<comment type="catalytic activity">
    <reaction evidence="16 18">
        <text>N-acetyl-alpha-D-glucosamine 1-phosphate + UTP + H(+) = UDP-N-acetyl-alpha-D-glucosamine + diphosphate</text>
        <dbReference type="Rhea" id="RHEA:13509"/>
        <dbReference type="ChEBI" id="CHEBI:15378"/>
        <dbReference type="ChEBI" id="CHEBI:33019"/>
        <dbReference type="ChEBI" id="CHEBI:46398"/>
        <dbReference type="ChEBI" id="CHEBI:57705"/>
        <dbReference type="ChEBI" id="CHEBI:57776"/>
        <dbReference type="EC" id="2.7.7.23"/>
    </reaction>
</comment>
<evidence type="ECO:0000256" key="15">
    <source>
        <dbReference type="ARBA" id="ARBA00048247"/>
    </source>
</evidence>
<evidence type="ECO:0000256" key="6">
    <source>
        <dbReference type="ARBA" id="ARBA00022695"/>
    </source>
</evidence>
<comment type="function">
    <text evidence="17 18">Catalyzes the last two sequential reactions in the de novo biosynthetic pathway for UDP-N-acetylglucosamine (UDP-GlcNAc). The C-terminal domain catalyzes the transfer of acetyl group from acetyl coenzyme A to glucosamine-1-phosphate (GlcN-1-P) to produce N-acetylglucosamine-1-phosphate (GlcNAc-1-P), which is converted into UDP-GlcNAc by the transfer of uridine 5-monophosphate (from uridine 5-triphosphate), a reaction catalyzed by the N-terminal domain.</text>
</comment>
<comment type="catalytic activity">
    <reaction evidence="15 18">
        <text>alpha-D-glucosamine 1-phosphate + acetyl-CoA = N-acetyl-alpha-D-glucosamine 1-phosphate + CoA + H(+)</text>
        <dbReference type="Rhea" id="RHEA:13725"/>
        <dbReference type="ChEBI" id="CHEBI:15378"/>
        <dbReference type="ChEBI" id="CHEBI:57287"/>
        <dbReference type="ChEBI" id="CHEBI:57288"/>
        <dbReference type="ChEBI" id="CHEBI:57776"/>
        <dbReference type="ChEBI" id="CHEBI:58516"/>
        <dbReference type="EC" id="2.3.1.157"/>
    </reaction>
</comment>
<dbReference type="InterPro" id="IPR029044">
    <property type="entry name" value="Nucleotide-diphossugar_trans"/>
</dbReference>
<feature type="binding site" evidence="18">
    <location>
        <position position="420"/>
    </location>
    <ligand>
        <name>acetyl-CoA</name>
        <dbReference type="ChEBI" id="CHEBI:57288"/>
    </ligand>
</feature>
<keyword evidence="13 18" id="KW-0012">Acyltransferase</keyword>
<evidence type="ECO:0000256" key="4">
    <source>
        <dbReference type="ARBA" id="ARBA00022490"/>
    </source>
</evidence>
<comment type="cofactor">
    <cofactor evidence="18">
        <name>Mg(2+)</name>
        <dbReference type="ChEBI" id="CHEBI:18420"/>
    </cofactor>
    <text evidence="18">Binds 1 Mg(2+) ion per subunit.</text>
</comment>
<evidence type="ECO:0000256" key="17">
    <source>
        <dbReference type="ARBA" id="ARBA00049628"/>
    </source>
</evidence>
<proteinExistence type="inferred from homology"/>
<feature type="binding site" evidence="18">
    <location>
        <position position="374"/>
    </location>
    <ligand>
        <name>UDP-N-acetyl-alpha-D-glucosamine</name>
        <dbReference type="ChEBI" id="CHEBI:57705"/>
    </ligand>
</feature>
<dbReference type="CDD" id="cd02540">
    <property type="entry name" value="GT2_GlmU_N_bac"/>
    <property type="match status" value="1"/>
</dbReference>
<dbReference type="Pfam" id="PF00132">
    <property type="entry name" value="Hexapep"/>
    <property type="match status" value="1"/>
</dbReference>